<evidence type="ECO:0000313" key="1">
    <source>
        <dbReference type="EMBL" id="KAK2174748.1"/>
    </source>
</evidence>
<accession>A0AAD9KQF4</accession>
<name>A0AAD9KQF4_RIDPI</name>
<reference evidence="1" key="1">
    <citation type="journal article" date="2023" name="Mol. Biol. Evol.">
        <title>Third-Generation Sequencing Reveals the Adaptive Role of the Epigenome in Three Deep-Sea Polychaetes.</title>
        <authorList>
            <person name="Perez M."/>
            <person name="Aroh O."/>
            <person name="Sun Y."/>
            <person name="Lan Y."/>
            <person name="Juniper S.K."/>
            <person name="Young C.R."/>
            <person name="Angers B."/>
            <person name="Qian P.Y."/>
        </authorList>
    </citation>
    <scope>NUCLEOTIDE SEQUENCE</scope>
    <source>
        <strain evidence="1">R07B-5</strain>
    </source>
</reference>
<dbReference type="Proteomes" id="UP001209878">
    <property type="component" value="Unassembled WGS sequence"/>
</dbReference>
<dbReference type="AlphaFoldDB" id="A0AAD9KQF4"/>
<evidence type="ECO:0000313" key="2">
    <source>
        <dbReference type="Proteomes" id="UP001209878"/>
    </source>
</evidence>
<organism evidence="1 2">
    <name type="scientific">Ridgeia piscesae</name>
    <name type="common">Tubeworm</name>
    <dbReference type="NCBI Taxonomy" id="27915"/>
    <lineage>
        <taxon>Eukaryota</taxon>
        <taxon>Metazoa</taxon>
        <taxon>Spiralia</taxon>
        <taxon>Lophotrochozoa</taxon>
        <taxon>Annelida</taxon>
        <taxon>Polychaeta</taxon>
        <taxon>Sedentaria</taxon>
        <taxon>Canalipalpata</taxon>
        <taxon>Sabellida</taxon>
        <taxon>Siboglinidae</taxon>
        <taxon>Ridgeia</taxon>
    </lineage>
</organism>
<keyword evidence="2" id="KW-1185">Reference proteome</keyword>
<sequence>MTLSSDYLVELLRQLRQRLPRNVELLENLTSLSPATVPSPLKPRLADVSFVRFYRGRVGDLEQEWTRIGTVNWTNQQDTEDFWMEVVTHTDASGEQDFQHLGE</sequence>
<dbReference type="EMBL" id="JAODUO010000778">
    <property type="protein sequence ID" value="KAK2174748.1"/>
    <property type="molecule type" value="Genomic_DNA"/>
</dbReference>
<gene>
    <name evidence="1" type="ORF">NP493_779g01022</name>
</gene>
<comment type="caution">
    <text evidence="1">The sequence shown here is derived from an EMBL/GenBank/DDBJ whole genome shotgun (WGS) entry which is preliminary data.</text>
</comment>
<proteinExistence type="predicted"/>
<protein>
    <submittedName>
        <fullName evidence="1">Uncharacterized protein</fullName>
    </submittedName>
</protein>